<dbReference type="InterPro" id="IPR039844">
    <property type="entry name" value="URB1"/>
</dbReference>
<dbReference type="KEGG" id="sly:101258227"/>
<dbReference type="STRING" id="4081.A0A3Q7FKT9"/>
<dbReference type="Pfam" id="PF16201">
    <property type="entry name" value="NopRA1"/>
    <property type="match status" value="1"/>
</dbReference>
<dbReference type="Pfam" id="PF11707">
    <property type="entry name" value="Npa1"/>
    <property type="match status" value="1"/>
</dbReference>
<dbReference type="GeneID" id="101258227"/>
<sequence>MAGRMEEATIPKFGNNLVYEAKLKELLRNLTSTDFQLCSDASKEFIKLLKSDSGHEFLSLYIQNSSKCMELEQAWELRKSKTGLYVVLNLISGIFNHSYGKNRVDKDPKVVVIVNALDKFAKLIVEKKMNDLYKELNSKEAKRQRAALSLLASIARRSSWMAWEVAKSFDFKIPIFGRLAEWKAKKIEGKKKHYSTRKAFVGFAVSFLEVGNARLLRGVLQQKDMYSGVLRGLGNDDDDTVVYVLSTLRDRVLVPDSLVPTGLRSVLFGSVTLEQLASISGRDGGGLAAELAHEVLHMVCTDPSNGLMPDLKRVSKPLRGNPKRLLGLMKKLKAGEIENHRNLLLAIAKGKPSFGSAYLDEFPYSLEDPSSRNWFASVSLAANVLSSVGDGLVFGFLDSQNQEPPTLNSPEVQNIMKCIGPRSFSRLVINKGLLHLDPLVKHGTLKFVLEVLKLLELLISALNSVMSSQGQMIHKWESLKQDIWNAVRILLPDPQVLFSLLSSLNEFYKGHEQRSKRPADSEIGDKLSIRKKLKIDAANEDTDIVVGGVSYSPDAALSLDGESIINVDDMDDLKDDTYFVKLITELWSLHSSPLPDSTIEDTEVLFYAKLLNVLTIYYKTMPKMLEGLFDFFKILPNNLLALPTMLQQTLLSLLQAHVGWSSKCEIATRVHSQMYKHLLPFLDLLMFSPNRDIKDQAYILAKTSMYSTGAFDKNPKEICSWFFFIPGYSKDNMLGGAVGCDIYRKLSSPVLLFLRDAVIESGDKLFYYSDLLRSALSSLPGIKDISPDFSPFTICILDRCLTLATAETGAFSASEKSMVSSYVCNTLKYLLETQGDPLLLSSIIDVKLSEKLDAPYDLDDSQCPCEWRPFKRLLHLSRKILQGTYRISSNIKGIVYSESSFTCTVGEVQRLLKSESDGSLVGLTIGFCFSIACTTSAEIIQNFPSIVSLSNKLLGVPLSLLMQLFFSEPSLLSDASKRWPEIFFTGMERALARLSGGRTMDYESDAFSVFLERAPFYVLFPAVLYIDGLDFSDQSGLQSLLLAKLSKKTSDHLLSCFRYLLFWLNQTQLSYRHEQFEGLEKLSAACFLLLSGMLKKLLVEKSNSRGVDTCSPFSTYFIEELVVTILDHPAVVSVLEYPSPVNSDFACGTIQDSVDQFVESVKLKICKTDHHVLNLVKATFEFWLSFCFGQSSSSEVYHANKHVVTSFKNVVKKLVLTFRLKMNECMKSKNLIPLVPVLYALHSLIHFISPFEVLELAHWILSLIDLEDRSVWLTSALCVGLHIAGSAFDHLAAYMWQPQEKIPICLFWGIQQEQNDVILYEKVLLQVYDIATRFELDVADACLLKAVKVVKVHKSMQKESHLFLKDSCRTVANTHVNVLSHCMLKITKRKAEILFLVADISPLHLSVFGKLFSDRMNKYVVVKPRTVPPICDFSDEDALMLLPTVILYLNSIPAKFGGQLCILHEHIASFYWEILKQGFSIWTSYVSREIFKVEYFENLSMEDFPNLVSGSLLANTVIVVQLFFEIRGDLVKVKKRLSIFNSVCSSDCSDLLEFDLTQDGSYSVEESLNVVNRTVAKIRLCRALLFPEKGKFPSLLKKNAEVVASEDCPILDLARIRFLNLLVQSWQLIVKRCSLNVVGFRQMEVGSCSIFRYLEVYILKNVTEITREMQGCLLNLESLPFVEQLGNSSLLHRFYDPLTLGMLRAIISSVSEGKFSCISIIQRLLAHSQFAATIHSSHISAGHSHFGMIFTPLPSIMRSYVQFADLDAYDLKDSCKLSEECARQLELVKLLRLLFQISARQCDINNVKDIGINLRELLFLLLSSYGASMSVIDLEIYSLMDEISSANNLGEVSMAKLDYLWGSALLKVRKENEQEQTISCNLSEAEAVDDYRRIRFRENIPIDPKVCATTVLYFPYERTVGPRILKEPKKDYPDFGYEVHYADAEKLHVYDPIFILHFSVHCLSMGFVEPLEFASLGLLAIAVVSISSPDDDMRKLGYEVLGRFKSVLERCQKRKDVVRLRLLMSYLQNGIEEPWQKISSVTAIFVAEASYVLLDPSHDHYSAISKYLIRSPSANMKGIPLFQTFFWSISTNYITERLWMLRLLCSGLNLDDDAQIYIRNAIFETLFSFYVSPISDHESKELIVQIVRKSVRIPKMARYLVEQCGLISWSSCAVSSLSWSQCRRNSFVELTVILEALNEVVLSRHTVEWMQKYALEQLVELSCNLYKMLIEGVERLKVNSQLVKLILQILRSALRISQKRKVYQPHFTLSVESLLQLCEVVDECCGGRQSLVAQIGLEAVLMSTPPVAILQMDKEKVSKFVRWATLTALQSNIEKVHAPESIDCIMRLQANEESDDSLISKLVRWLTASVIVGKHSLKFSNMDISHSFDRSKLNNLLSLMEGNDQRCSSTSRTFACEDTLASSIFFLQQLQRKNYTVLPSVVSALCLLLSSSLSSRETDILGDDAIQLAILFSKINCPAEAYPIWRWSFYQPWKDQSSELSDAAKLEENQACEMLLVVISKLLGRNSLYSNFLSFQDVDKLGVFDWERHILKPQ</sequence>
<dbReference type="FunCoup" id="A0A3Q7FKT9">
    <property type="interactions" value="988"/>
</dbReference>
<dbReference type="InterPro" id="IPR032436">
    <property type="entry name" value="URB1_C"/>
</dbReference>
<dbReference type="OMA" id="EVGNPRM"/>
<dbReference type="PANTHER" id="PTHR13500">
    <property type="entry name" value="NUCLEOLAR PRERIBOSOMAL-ASSOCIATED PROTEIN 1"/>
    <property type="match status" value="1"/>
</dbReference>
<dbReference type="InParanoid" id="A0A3Q7FKT9"/>
<dbReference type="RefSeq" id="XP_010317142.1">
    <property type="nucleotide sequence ID" value="XM_010318840.4"/>
</dbReference>
<evidence type="ECO:0008006" key="5">
    <source>
        <dbReference type="Google" id="ProtNLM"/>
    </source>
</evidence>
<evidence type="ECO:0000259" key="2">
    <source>
        <dbReference type="Pfam" id="PF16201"/>
    </source>
</evidence>
<gene>
    <name evidence="3" type="primary">LOC101258227</name>
</gene>
<dbReference type="GO" id="GO:0005730">
    <property type="term" value="C:nucleolus"/>
    <property type="evidence" value="ECO:0000318"/>
    <property type="project" value="GO_Central"/>
</dbReference>
<dbReference type="InterPro" id="IPR021714">
    <property type="entry name" value="URB1_N"/>
</dbReference>
<evidence type="ECO:0000313" key="3">
    <source>
        <dbReference type="EnsemblPlants" id="Solyc02g065500.3.1"/>
    </source>
</evidence>
<evidence type="ECO:0000259" key="1">
    <source>
        <dbReference type="Pfam" id="PF11707"/>
    </source>
</evidence>
<evidence type="ECO:0000313" key="4">
    <source>
        <dbReference type="Proteomes" id="UP000004994"/>
    </source>
</evidence>
<dbReference type="GO" id="GO:0000466">
    <property type="term" value="P:maturation of 5.8S rRNA from tricistronic rRNA transcript (SSU-rRNA, 5.8S rRNA, LSU-rRNA)"/>
    <property type="evidence" value="ECO:0000318"/>
    <property type="project" value="GO_Central"/>
</dbReference>
<feature type="domain" description="URB1 N-terminal" evidence="1">
    <location>
        <begin position="84"/>
        <end position="376"/>
    </location>
</feature>
<keyword evidence="4" id="KW-1185">Reference proteome</keyword>
<dbReference type="PaxDb" id="4081-Solyc02g065500.2.1"/>
<dbReference type="Gramene" id="Solyc02g065500.3.1">
    <property type="protein sequence ID" value="Solyc02g065500.3.1"/>
    <property type="gene ID" value="Solyc02g065500.3"/>
</dbReference>
<proteinExistence type="predicted"/>
<dbReference type="GO" id="GO:0000463">
    <property type="term" value="P:maturation of LSU-rRNA from tricistronic rRNA transcript (SSU-rRNA, 5.8S rRNA, LSU-rRNA)"/>
    <property type="evidence" value="ECO:0000318"/>
    <property type="project" value="GO_Central"/>
</dbReference>
<name>A0A3Q7FKT9_SOLLC</name>
<accession>A0A3Q7FKT9</accession>
<reference evidence="3" key="2">
    <citation type="submission" date="2019-01" db="UniProtKB">
        <authorList>
            <consortium name="EnsemblPlants"/>
        </authorList>
    </citation>
    <scope>IDENTIFICATION</scope>
    <source>
        <strain evidence="3">cv. Heinz 1706</strain>
    </source>
</reference>
<dbReference type="PANTHER" id="PTHR13500:SF0">
    <property type="entry name" value="NUCLEOLAR PRE-RIBOSOMAL-ASSOCIATED PROTEIN 1"/>
    <property type="match status" value="1"/>
</dbReference>
<dbReference type="EnsemblPlants" id="Solyc02g065500.3.1">
    <property type="protein sequence ID" value="Solyc02g065500.3.1"/>
    <property type="gene ID" value="Solyc02g065500.3"/>
</dbReference>
<reference evidence="3" key="1">
    <citation type="journal article" date="2012" name="Nature">
        <title>The tomato genome sequence provides insights into fleshy fruit evolution.</title>
        <authorList>
            <consortium name="Tomato Genome Consortium"/>
        </authorList>
    </citation>
    <scope>NUCLEOTIDE SEQUENCE [LARGE SCALE GENOMIC DNA]</scope>
    <source>
        <strain evidence="3">cv. Heinz 1706</strain>
    </source>
</reference>
<dbReference type="Proteomes" id="UP000004994">
    <property type="component" value="Chromosome 2"/>
</dbReference>
<dbReference type="OrthoDB" id="72892at2759"/>
<protein>
    <recommendedName>
        <fullName evidence="5">Nucleolar pre-ribosomal-associated protein 1 C-terminal domain-containing protein</fullName>
    </recommendedName>
</protein>
<feature type="domain" description="URB1 C-terminal" evidence="2">
    <location>
        <begin position="1979"/>
        <end position="2169"/>
    </location>
</feature>
<organism evidence="3">
    <name type="scientific">Solanum lycopersicum</name>
    <name type="common">Tomato</name>
    <name type="synonym">Lycopersicon esculentum</name>
    <dbReference type="NCBI Taxonomy" id="4081"/>
    <lineage>
        <taxon>Eukaryota</taxon>
        <taxon>Viridiplantae</taxon>
        <taxon>Streptophyta</taxon>
        <taxon>Embryophyta</taxon>
        <taxon>Tracheophyta</taxon>
        <taxon>Spermatophyta</taxon>
        <taxon>Magnoliopsida</taxon>
        <taxon>eudicotyledons</taxon>
        <taxon>Gunneridae</taxon>
        <taxon>Pentapetalae</taxon>
        <taxon>asterids</taxon>
        <taxon>lamiids</taxon>
        <taxon>Solanales</taxon>
        <taxon>Solanaceae</taxon>
        <taxon>Solanoideae</taxon>
        <taxon>Solaneae</taxon>
        <taxon>Solanum</taxon>
        <taxon>Solanum subgen. Lycopersicon</taxon>
    </lineage>
</organism>